<accession>A0A059KU22</accession>
<feature type="domain" description="Phage tail fibre protein N-terminal" evidence="1">
    <location>
        <begin position="6"/>
        <end position="152"/>
    </location>
</feature>
<evidence type="ECO:0000313" key="2">
    <source>
        <dbReference type="EMBL" id="KDD65578.1"/>
    </source>
</evidence>
<dbReference type="PANTHER" id="PTHR35191">
    <property type="entry name" value="PROPHAGE SIDE TAIL FIBER PROTEIN HOMOLOG STFQ-RELATED"/>
    <property type="match status" value="1"/>
</dbReference>
<dbReference type="InterPro" id="IPR051934">
    <property type="entry name" value="Phage_Tail_Fiber_Structural"/>
</dbReference>
<name>A0A059KU22_9PSED</name>
<dbReference type="AlphaFoldDB" id="A0A059KU22"/>
<gene>
    <name evidence="2" type="ORF">V466_28070</name>
</gene>
<proteinExistence type="predicted"/>
<dbReference type="Proteomes" id="UP000026739">
    <property type="component" value="Unassembled WGS sequence"/>
</dbReference>
<comment type="caution">
    <text evidence="2">The sequence shown here is derived from an EMBL/GenBank/DDBJ whole genome shotgun (WGS) entry which is preliminary data.</text>
</comment>
<dbReference type="PANTHER" id="PTHR35191:SF1">
    <property type="entry name" value="PROPHAGE SIDE TAIL FIBER PROTEIN HOMOLOG STFQ-RELATED"/>
    <property type="match status" value="1"/>
</dbReference>
<dbReference type="Pfam" id="PF12571">
    <property type="entry name" value="Phage_tail_fib"/>
    <property type="match status" value="1"/>
</dbReference>
<organism evidence="2 3">
    <name type="scientific">Pseudomonas mandelii PD30</name>
    <dbReference type="NCBI Taxonomy" id="1419583"/>
    <lineage>
        <taxon>Bacteria</taxon>
        <taxon>Pseudomonadati</taxon>
        <taxon>Pseudomonadota</taxon>
        <taxon>Gammaproteobacteria</taxon>
        <taxon>Pseudomonadales</taxon>
        <taxon>Pseudomonadaceae</taxon>
        <taxon>Pseudomonas</taxon>
    </lineage>
</organism>
<sequence length="649" mass="66414">MIDANSQFFAILTNVGMAKQANAAALGLPWKFTDMGVGDANNTDPIPSAAQTQLINEWRRRPLNQVRVDPVNPAVIIAEQIIPADEGGRWIREIALYDADGDMVAVANCAPSFKPVLSQGSGRTQVVRMNFVVSSTGNITLKIDPAVVLATREYVDSKILEELNKLDSKQSVLVATTANIALAGLQVIDGVSVPAGARVLVKNQTVAKDNGIWIAAAPVWTRAPDADTNAEVTSALLVSVEQGATQADTRWQLVTDGVIVLGTTALTFQNITQGFAPINSPALLGAPTALTPPQFDSSLRLVNTAFAKRMGVEYSGFAPLTASTALGASSIGGIVAAASATAINITLPPTAGVPEGATVEVVNAGAGAATVLAAGLDVLASQVAGVIPVVLGMGDNAKFVKVSGTWRLRGGSMALKYAAIMSGPNWLTQPQFSYGKAFATTEFVKQMGVEWSNFNSVNVSTALNSGSVGGIISAASVTPISLTVPPTGPVAQSGTILVLNAGGGAVTLLASGADLLTSPSGITVPIVLGQGDFALLTRVSNEWRLIGGSVALKHAAAFGSSLAVNGYQKLPGGLQECRGTFIASATPGAPVAVSFPQGFAAVQEVVITPVNASTTTSSAWHDSASASGFNGRCNIASAVCHYIAKGTAV</sequence>
<dbReference type="EMBL" id="AZQQ01000108">
    <property type="protein sequence ID" value="KDD65578.1"/>
    <property type="molecule type" value="Genomic_DNA"/>
</dbReference>
<dbReference type="RefSeq" id="WP_082459280.1">
    <property type="nucleotide sequence ID" value="NZ_AZQQ01000108.1"/>
</dbReference>
<reference evidence="2 3" key="1">
    <citation type="submission" date="2013-12" db="EMBL/GenBank/DDBJ databases">
        <authorList>
            <person name="Formusa P.A."/>
            <person name="Habash M."/>
            <person name="Lee H."/>
            <person name="Trevors J.T."/>
        </authorList>
    </citation>
    <scope>NUCLEOTIDE SEQUENCE [LARGE SCALE GENOMIC DNA]</scope>
    <source>
        <strain evidence="2 3">PD30</strain>
    </source>
</reference>
<dbReference type="eggNOG" id="COG5301">
    <property type="taxonomic scope" value="Bacteria"/>
</dbReference>
<dbReference type="InterPro" id="IPR022225">
    <property type="entry name" value="Phage_tail_fibre_N"/>
</dbReference>
<evidence type="ECO:0000313" key="3">
    <source>
        <dbReference type="Proteomes" id="UP000026739"/>
    </source>
</evidence>
<protein>
    <submittedName>
        <fullName evidence="2">Tail protein</fullName>
    </submittedName>
</protein>
<evidence type="ECO:0000259" key="1">
    <source>
        <dbReference type="Pfam" id="PF12571"/>
    </source>
</evidence>